<dbReference type="Proteomes" id="UP000255201">
    <property type="component" value="Unassembled WGS sequence"/>
</dbReference>
<dbReference type="Proteomes" id="UP000533482">
    <property type="component" value="Unassembled WGS sequence"/>
</dbReference>
<dbReference type="Pfam" id="PF00805">
    <property type="entry name" value="Pentapeptide"/>
    <property type="match status" value="2"/>
</dbReference>
<accession>A0A0J3VPC8</accession>
<dbReference type="Proteomes" id="UP000486847">
    <property type="component" value="Unassembled WGS sequence"/>
</dbReference>
<evidence type="ECO:0000313" key="7">
    <source>
        <dbReference type="EMBL" id="MGE15091.1"/>
    </source>
</evidence>
<dbReference type="Proteomes" id="UP000245761">
    <property type="component" value="Unassembled WGS sequence"/>
</dbReference>
<evidence type="ECO:0000313" key="9">
    <source>
        <dbReference type="EMBL" id="PWH50147.1"/>
    </source>
</evidence>
<organism evidence="8 18">
    <name type="scientific">Escherichia coli</name>
    <dbReference type="NCBI Taxonomy" id="562"/>
    <lineage>
        <taxon>Bacteria</taxon>
        <taxon>Pseudomonadati</taxon>
        <taxon>Pseudomonadota</taxon>
        <taxon>Gammaproteobacteria</taxon>
        <taxon>Enterobacterales</taxon>
        <taxon>Enterobacteriaceae</taxon>
        <taxon>Escherichia</taxon>
    </lineage>
</organism>
<reference evidence="12 17" key="6">
    <citation type="submission" date="2019-06" db="EMBL/GenBank/DDBJ databases">
        <title>The presence and diversity of blaCTX-M among Escherichia coli from urban wastewater and feedlot cattle, in Alberta, Canada.</title>
        <authorList>
            <person name="Cormier A.C."/>
            <person name="Chalmer G."/>
            <person name="Cook S.R."/>
            <person name="Zaheer R."/>
            <person name="Hannon S.J."/>
            <person name="Booker C.W."/>
            <person name="Read R."/>
            <person name="Gow S.P."/>
            <person name="Mcallister T.A."/>
            <person name="Boerlin P."/>
        </authorList>
    </citation>
    <scope>NUCLEOTIDE SEQUENCE [LARGE SCALE GENOMIC DNA]</scope>
    <source>
        <strain evidence="12 17">347</strain>
    </source>
</reference>
<evidence type="ECO:0000313" key="11">
    <source>
        <dbReference type="EMBL" id="STE72950.1"/>
    </source>
</evidence>
<gene>
    <name evidence="11" type="primary">rhsB_3</name>
    <name evidence="2" type="ORF">BKL28_002694</name>
    <name evidence="7" type="ORF">D9D43_16190</name>
    <name evidence="9" type="ORF">DD762_28430</name>
    <name evidence="1" type="ORF">F7N46_19435</name>
    <name evidence="8" type="ORF">F9B07_03330</name>
    <name evidence="12" type="ORF">FKO60_22150</name>
    <name evidence="10" type="ORF">FTV93_19930</name>
    <name evidence="3" type="ORF">HEP34_004071</name>
    <name evidence="4" type="ORF">HL563_18145</name>
    <name evidence="5" type="ORF">HLZ39_24990</name>
    <name evidence="11" type="ORF">NCTC10764_03681</name>
    <name evidence="6" type="ORF">NY836_27260</name>
</gene>
<evidence type="ECO:0000313" key="1">
    <source>
        <dbReference type="EMBL" id="EFE8675264.1"/>
    </source>
</evidence>
<evidence type="ECO:0000313" key="4">
    <source>
        <dbReference type="EMBL" id="HAJ0835631.1"/>
    </source>
</evidence>
<evidence type="ECO:0000313" key="15">
    <source>
        <dbReference type="Proteomes" id="UP000272336"/>
    </source>
</evidence>
<dbReference type="RefSeq" id="WP_001521514.1">
    <property type="nucleotide sequence ID" value="NZ_JAUGSA010000032.1"/>
</dbReference>
<reference evidence="11 14" key="3">
    <citation type="submission" date="2018-06" db="EMBL/GenBank/DDBJ databases">
        <authorList>
            <consortium name="Pathogen Informatics"/>
            <person name="Doyle S."/>
        </authorList>
    </citation>
    <scope>NUCLEOTIDE SEQUENCE [LARGE SCALE GENOMIC DNA]</scope>
    <source>
        <strain evidence="11 14">NCTC10764</strain>
    </source>
</reference>
<dbReference type="EMBL" id="RNLZ01000030">
    <property type="protein sequence ID" value="MGE15091.1"/>
    <property type="molecule type" value="Genomic_DNA"/>
</dbReference>
<reference evidence="6" key="12">
    <citation type="submission" date="2022-08" db="EMBL/GenBank/DDBJ databases">
        <title>Genome sequencing of human pathogens.</title>
        <authorList>
            <person name="Cao X."/>
        </authorList>
    </citation>
    <scope>NUCLEOTIDE SEQUENCE</scope>
    <source>
        <strain evidence="6">EC16126</strain>
    </source>
</reference>
<reference evidence="4" key="9">
    <citation type="submission" date="2019-09" db="EMBL/GenBank/DDBJ databases">
        <authorList>
            <consortium name="NCBI Pathogen Detection Project"/>
        </authorList>
    </citation>
    <scope>NUCLEOTIDE SEQUENCE</scope>
    <source>
        <strain evidence="4">EC00618</strain>
        <strain evidence="5">Ecoli[ST-405]</strain>
    </source>
</reference>
<evidence type="ECO:0000313" key="20">
    <source>
        <dbReference type="Proteomes" id="UP000528199"/>
    </source>
</evidence>
<dbReference type="AlphaFoldDB" id="A0A0D8WBS7"/>
<evidence type="ECO:0000313" key="6">
    <source>
        <dbReference type="EMBL" id="MDA4180992.1"/>
    </source>
</evidence>
<dbReference type="Proteomes" id="UP000272336">
    <property type="component" value="Unassembled WGS sequence"/>
</dbReference>
<reference evidence="10 16" key="8">
    <citation type="submission" date="2019-08" db="EMBL/GenBank/DDBJ databases">
        <authorList>
            <person name="Chen F.-J."/>
            <person name="Wu H.-C."/>
            <person name="Liao Y.-C."/>
            <person name="Kuo S.-C."/>
        </authorList>
    </citation>
    <scope>NUCLEOTIDE SEQUENCE [LARGE SCALE GENOMIC DNA]</scope>
    <source>
        <strain evidence="10 16">NCYU-26-73</strain>
    </source>
</reference>
<dbReference type="EMBL" id="CP042615">
    <property type="protein sequence ID" value="QED76028.1"/>
    <property type="molecule type" value="Genomic_DNA"/>
</dbReference>
<dbReference type="Proteomes" id="UP000528199">
    <property type="component" value="Unassembled WGS sequence"/>
</dbReference>
<dbReference type="EMBL" id="QEMT01000128">
    <property type="protein sequence ID" value="PWH50147.1"/>
    <property type="molecule type" value="Genomic_DNA"/>
</dbReference>
<dbReference type="EMBL" id="AATJYL010000045">
    <property type="protein sequence ID" value="EFM1447653.1"/>
    <property type="molecule type" value="Genomic_DNA"/>
</dbReference>
<dbReference type="SMR" id="A0A0D8WBS7"/>
<reference evidence="9 13" key="2">
    <citation type="submission" date="2018-04" db="EMBL/GenBank/DDBJ databases">
        <title>Draft Genomic Sequencing Of Potential Extraintestinal Pathogenic Escherichia coli B8S56 Isolated from Retail Chicken Skin.</title>
        <authorList>
            <person name="Xu A."/>
            <person name="Tilman S."/>
            <person name="Wisser-Parker K."/>
            <person name="Scullen O.J."/>
            <person name="Sommers C."/>
        </authorList>
    </citation>
    <scope>NUCLEOTIDE SEQUENCE [LARGE SCALE GENOMIC DNA]</scope>
    <source>
        <strain evidence="9 13">B8S56</strain>
    </source>
</reference>
<sequence>MIRIAFLITNKFLEIDSTTLAGYDFSGMNLHRATLNGYCLDGAKFEKTHLRNVMIQHTSTRNAVFHNAALMNAILNNSDFTGSDCSNSRSIGENFKAIDNHGKDIINGKGLSNVCKIHDNV</sequence>
<reference evidence="8 18" key="10">
    <citation type="submission" date="2019-10" db="EMBL/GenBank/DDBJ databases">
        <title>Comparative genomic analysis of antimicrobial resistant Escherichia coli of diverse origin.</title>
        <authorList>
            <person name="Ghatak S."/>
            <person name="Milton A.P."/>
            <person name="Rhetso K."/>
            <person name="Purkait D."/>
            <person name="Das S."/>
            <person name="Puro K.-U."/>
            <person name="Shakuntala I."/>
            <person name="Sen A."/>
            <person name="Sanjukta R."/>
            <person name="Priya G.B."/>
            <person name="Mawlong M."/>
            <person name="Lyngdoh V."/>
            <person name="Rynghang J."/>
            <person name="Mawphlang B.L."/>
        </authorList>
    </citation>
    <scope>NUCLEOTIDE SEQUENCE [LARGE SCALE GENOMIC DNA]</scope>
    <source>
        <strain evidence="8 18">SE161</strain>
    </source>
</reference>
<dbReference type="EMBL" id="AASOHJ010000029">
    <property type="protein sequence ID" value="EFE8675264.1"/>
    <property type="molecule type" value="Genomic_DNA"/>
</dbReference>
<dbReference type="InterPro" id="IPR001646">
    <property type="entry name" value="5peptide_repeat"/>
</dbReference>
<dbReference type="EMBL" id="DABGYN010000027">
    <property type="protein sequence ID" value="HAJ0835631.1"/>
    <property type="molecule type" value="Genomic_DNA"/>
</dbReference>
<dbReference type="EMBL" id="VHKY01000026">
    <property type="protein sequence ID" value="TZE43751.1"/>
    <property type="molecule type" value="Genomic_DNA"/>
</dbReference>
<dbReference type="EMBL" id="UFZL01000002">
    <property type="protein sequence ID" value="STE72950.1"/>
    <property type="molecule type" value="Genomic_DNA"/>
</dbReference>
<dbReference type="Proteomes" id="UP000842519">
    <property type="component" value="Unassembled WGS sequence"/>
</dbReference>
<reference evidence="3 19" key="11">
    <citation type="submission" date="2020-04" db="EMBL/GenBank/DDBJ databases">
        <authorList>
            <consortium name="GenomeTrakr network: Whole genome sequencing for foodborne pathogen traceback"/>
        </authorList>
    </citation>
    <scope>NUCLEOTIDE SEQUENCE [LARGE SCALE GENOMIC DNA]</scope>
    <source>
        <strain evidence="3 19">PSU-2464</strain>
    </source>
</reference>
<evidence type="ECO:0000313" key="19">
    <source>
        <dbReference type="Proteomes" id="UP000519182"/>
    </source>
</evidence>
<dbReference type="SUPFAM" id="SSF141571">
    <property type="entry name" value="Pentapeptide repeat-like"/>
    <property type="match status" value="1"/>
</dbReference>
<dbReference type="Gene3D" id="2.160.20.80">
    <property type="entry name" value="E3 ubiquitin-protein ligase SopA"/>
    <property type="match status" value="1"/>
</dbReference>
<accession>A0A0D8WBS7</accession>
<evidence type="ECO:0000313" key="12">
    <source>
        <dbReference type="EMBL" id="TZE43751.1"/>
    </source>
</evidence>
<evidence type="ECO:0000313" key="8">
    <source>
        <dbReference type="EMBL" id="MTE87873.1"/>
    </source>
</evidence>
<evidence type="ECO:0000313" key="16">
    <source>
        <dbReference type="Proteomes" id="UP000321299"/>
    </source>
</evidence>
<dbReference type="EMBL" id="WCEW01000002">
    <property type="protein sequence ID" value="MTE87873.1"/>
    <property type="molecule type" value="Genomic_DNA"/>
</dbReference>
<dbReference type="EMBL" id="AASUOH010000016">
    <property type="protein sequence ID" value="EFH0043907.1"/>
    <property type="molecule type" value="Genomic_DNA"/>
</dbReference>
<evidence type="ECO:0000313" key="10">
    <source>
        <dbReference type="EMBL" id="QED76028.1"/>
    </source>
</evidence>
<evidence type="ECO:0000313" key="21">
    <source>
        <dbReference type="Proteomes" id="UP000533482"/>
    </source>
</evidence>
<evidence type="ECO:0000313" key="5">
    <source>
        <dbReference type="EMBL" id="HAJ5807700.1"/>
    </source>
</evidence>
<evidence type="ECO:0000313" key="2">
    <source>
        <dbReference type="EMBL" id="EFH0043907.1"/>
    </source>
</evidence>
<evidence type="ECO:0000313" key="18">
    <source>
        <dbReference type="Proteomes" id="UP000486847"/>
    </source>
</evidence>
<protein>
    <submittedName>
        <fullName evidence="8">Pentapeptide repeat-containing protein</fullName>
    </submittedName>
    <submittedName>
        <fullName evidence="11">Rhs core protein with extension</fullName>
    </submittedName>
</protein>
<evidence type="ECO:0000313" key="17">
    <source>
        <dbReference type="Proteomes" id="UP000324120"/>
    </source>
</evidence>
<dbReference type="EMBL" id="JANWOR010000762">
    <property type="protein sequence ID" value="MDA4180992.1"/>
    <property type="molecule type" value="Genomic_DNA"/>
</dbReference>
<reference evidence="2 20" key="4">
    <citation type="submission" date="2018-08" db="EMBL/GenBank/DDBJ databases">
        <authorList>
            <consortium name="PulseNet: The National Subtyping Network for Foodborne Disease Surveillance"/>
            <person name="Tarr C.L."/>
            <person name="Trees E."/>
            <person name="Katz L.S."/>
            <person name="Carleton-Romer H.A."/>
            <person name="Stroika S."/>
            <person name="Kucerova Z."/>
            <person name="Roache K.F."/>
            <person name="Sabol A.L."/>
            <person name="Besser J."/>
            <person name="Gerner-Smidt P."/>
        </authorList>
    </citation>
    <scope>NUCLEOTIDE SEQUENCE [LARGE SCALE GENOMIC DNA]</scope>
    <source>
        <strain evidence="2 20">PNUSAE004760</strain>
    </source>
</reference>
<name>A0A0D8WBS7_ECOLX</name>
<proteinExistence type="predicted"/>
<reference evidence="4 22" key="1">
    <citation type="journal article" date="2018" name="Genome Biol.">
        <title>SKESA: strategic k-mer extension for scrupulous assemblies.</title>
        <authorList>
            <person name="Souvorov A."/>
            <person name="Agarwala R."/>
            <person name="Lipman D.J."/>
        </authorList>
    </citation>
    <scope>NUCLEOTIDE SEQUENCE [LARGE SCALE GENOMIC DNA]</scope>
    <source>
        <strain evidence="4">EC00618</strain>
        <strain evidence="22">ecoli[ST-405]</strain>
        <strain evidence="5">Ecoli[ST-405]</strain>
    </source>
</reference>
<reference evidence="7 15" key="5">
    <citation type="submission" date="2018-10" db="EMBL/GenBank/DDBJ databases">
        <authorList>
            <consortium name="NARMS: The National Antimicrobial Resistance Monitoring System"/>
        </authorList>
    </citation>
    <scope>NUCLEOTIDE SEQUENCE [LARGE SCALE GENOMIC DNA]</scope>
    <source>
        <strain evidence="7 15">CVM N17EC0060</strain>
        <strain evidence="1 21">FSIS11923834</strain>
    </source>
</reference>
<dbReference type="Proteomes" id="UP000519182">
    <property type="component" value="Unassembled WGS sequence"/>
</dbReference>
<evidence type="ECO:0000313" key="14">
    <source>
        <dbReference type="Proteomes" id="UP000255201"/>
    </source>
</evidence>
<dbReference type="Proteomes" id="UP000324120">
    <property type="component" value="Unassembled WGS sequence"/>
</dbReference>
<dbReference type="Proteomes" id="UP001211064">
    <property type="component" value="Unassembled WGS sequence"/>
</dbReference>
<dbReference type="Proteomes" id="UP000321299">
    <property type="component" value="Chromosome"/>
</dbReference>
<reference evidence="10 16" key="7">
    <citation type="submission" date="2019-08" db="EMBL/GenBank/DDBJ databases">
        <title>Plasmid- and chromosome-located mcr-3 in mcr-1-positive Escherichia coli from diseased swine, Taiwan.</title>
        <authorList>
            <person name="Hsu C.-Y."/>
            <person name="Huang W.-C."/>
            <person name="Lauderdale T.-L."/>
        </authorList>
    </citation>
    <scope>NUCLEOTIDE SEQUENCE [LARGE SCALE GENOMIC DNA]</scope>
    <source>
        <strain evidence="10 16">NCYU-26-73</strain>
    </source>
</reference>
<evidence type="ECO:0000313" key="22">
    <source>
        <dbReference type="Proteomes" id="UP000842519"/>
    </source>
</evidence>
<evidence type="ECO:0000313" key="13">
    <source>
        <dbReference type="Proteomes" id="UP000245761"/>
    </source>
</evidence>
<dbReference type="EMBL" id="DABGKQ010000096">
    <property type="protein sequence ID" value="HAJ5807700.1"/>
    <property type="molecule type" value="Genomic_DNA"/>
</dbReference>
<evidence type="ECO:0000313" key="3">
    <source>
        <dbReference type="EMBL" id="EFM1447653.1"/>
    </source>
</evidence>